<evidence type="ECO:0000313" key="4">
    <source>
        <dbReference type="Proteomes" id="UP000276029"/>
    </source>
</evidence>
<dbReference type="InterPro" id="IPR027417">
    <property type="entry name" value="P-loop_NTPase"/>
</dbReference>
<evidence type="ECO:0000259" key="1">
    <source>
        <dbReference type="Pfam" id="PF07755"/>
    </source>
</evidence>
<dbReference type="PANTHER" id="PTHR40690">
    <property type="entry name" value="GLL3100 PROTEIN"/>
    <property type="match status" value="1"/>
</dbReference>
<dbReference type="Pfam" id="PF07755">
    <property type="entry name" value="DUF1611"/>
    <property type="match status" value="1"/>
</dbReference>
<dbReference type="Pfam" id="PF17396">
    <property type="entry name" value="DUF1611_N"/>
    <property type="match status" value="1"/>
</dbReference>
<dbReference type="Proteomes" id="UP000276029">
    <property type="component" value="Unassembled WGS sequence"/>
</dbReference>
<dbReference type="PANTHER" id="PTHR40690:SF1">
    <property type="entry name" value="DUF1611 DOMAIN-CONTAINING PROTEIN"/>
    <property type="match status" value="1"/>
</dbReference>
<dbReference type="InterPro" id="IPR011669">
    <property type="entry name" value="DgcN-like"/>
</dbReference>
<dbReference type="Gene3D" id="3.40.50.300">
    <property type="entry name" value="P-loop containing nucleotide triphosphate hydrolases"/>
    <property type="match status" value="1"/>
</dbReference>
<reference evidence="3 4" key="1">
    <citation type="submission" date="2018-10" db="EMBL/GenBank/DDBJ databases">
        <title>Genomic Encyclopedia of Type Strains, Phase IV (KMG-IV): sequencing the most valuable type-strain genomes for metagenomic binning, comparative biology and taxonomic classification.</title>
        <authorList>
            <person name="Goeker M."/>
        </authorList>
    </citation>
    <scope>NUCLEOTIDE SEQUENCE [LARGE SCALE GENOMIC DNA]</scope>
    <source>
        <strain evidence="3 4">DSM 19791</strain>
    </source>
</reference>
<dbReference type="EMBL" id="RBWX01000007">
    <property type="protein sequence ID" value="RKS91081.1"/>
    <property type="molecule type" value="Genomic_DNA"/>
</dbReference>
<protein>
    <submittedName>
        <fullName evidence="3">NAD-dependent epimerase/dehydratase family protein</fullName>
    </submittedName>
</protein>
<evidence type="ECO:0000313" key="3">
    <source>
        <dbReference type="EMBL" id="RKS91081.1"/>
    </source>
</evidence>
<organism evidence="3 4">
    <name type="scientific">Sphingosinicella microcystinivorans</name>
    <dbReference type="NCBI Taxonomy" id="335406"/>
    <lineage>
        <taxon>Bacteria</taxon>
        <taxon>Pseudomonadati</taxon>
        <taxon>Pseudomonadota</taxon>
        <taxon>Alphaproteobacteria</taxon>
        <taxon>Sphingomonadales</taxon>
        <taxon>Sphingosinicellaceae</taxon>
        <taxon>Sphingosinicella</taxon>
    </lineage>
</organism>
<proteinExistence type="predicted"/>
<dbReference type="InterPro" id="IPR035086">
    <property type="entry name" value="DgcN-like_C"/>
</dbReference>
<keyword evidence="4" id="KW-1185">Reference proteome</keyword>
<name>A0ABX9T0Z9_SPHMI</name>
<dbReference type="SUPFAM" id="SSF52540">
    <property type="entry name" value="P-loop containing nucleoside triphosphate hydrolases"/>
    <property type="match status" value="1"/>
</dbReference>
<comment type="caution">
    <text evidence="3">The sequence shown here is derived from an EMBL/GenBank/DDBJ whole genome shotgun (WGS) entry which is preliminary data.</text>
</comment>
<dbReference type="PIRSF" id="PIRSF026760">
    <property type="entry name" value="UCP026760"/>
    <property type="match status" value="1"/>
</dbReference>
<evidence type="ECO:0000259" key="2">
    <source>
        <dbReference type="Pfam" id="PF17396"/>
    </source>
</evidence>
<feature type="domain" description="D-glutamate N-acetyltransferase-like N-terminal" evidence="2">
    <location>
        <begin position="54"/>
        <end position="130"/>
    </location>
</feature>
<accession>A0ABX9T0Z9</accession>
<feature type="domain" description="D-glutamate N-acetyltransferase-like C-terminal" evidence="1">
    <location>
        <begin position="137"/>
        <end position="334"/>
    </location>
</feature>
<sequence>MCTGNMLTIKKPFLLIIGDMTNPRNAKTAFGLRDWARADCLGQLRFAEDAVDIGLPSMTVPQAAAEGVKTAVIGIAPHGGVLPAHWVPILQDVLRAGIDIASGLHSRLKDIPEIADLAASLGRTLHDVRHTTLALPVGNGKPRAGRRLLTVGTDCALGKKYTAMAIAKGMNARGLKADFRATGQTGILIAGGGIAIDAVVADFISGAAEMLSPENDPDHWDVIEGQGAILHPAYAPVTLGLLYGSQPDALILCDDPLRERLNDFPHVPCPTLQEAMDAYLPLAHAVNPAARFVGISLNTSSMSESEAFATIARTAEETGLACFDPIRTGVDAVVDVLADFAGVHATESKTQKIQ</sequence>
<gene>
    <name evidence="3" type="ORF">DFR51_0629</name>
</gene>
<dbReference type="InterPro" id="IPR035402">
    <property type="entry name" value="DgcN-like_N"/>
</dbReference>
<dbReference type="Gene3D" id="3.40.50.720">
    <property type="entry name" value="NAD(P)-binding Rossmann-like Domain"/>
    <property type="match status" value="1"/>
</dbReference>